<dbReference type="SUPFAM" id="SSF103473">
    <property type="entry name" value="MFS general substrate transporter"/>
    <property type="match status" value="1"/>
</dbReference>
<accession>A0A5C4WKX0</accession>
<proteinExistence type="predicted"/>
<protein>
    <submittedName>
        <fullName evidence="7">MFS transporter</fullName>
    </submittedName>
</protein>
<dbReference type="Gene3D" id="1.20.1250.20">
    <property type="entry name" value="MFS general substrate transporter like domains"/>
    <property type="match status" value="1"/>
</dbReference>
<evidence type="ECO:0000256" key="5">
    <source>
        <dbReference type="SAM" id="MobiDB-lite"/>
    </source>
</evidence>
<feature type="transmembrane region" description="Helical" evidence="6">
    <location>
        <begin position="401"/>
        <end position="422"/>
    </location>
</feature>
<evidence type="ECO:0000256" key="2">
    <source>
        <dbReference type="ARBA" id="ARBA00022692"/>
    </source>
</evidence>
<keyword evidence="3 6" id="KW-1133">Transmembrane helix</keyword>
<name>A0A5C4WKX0_9ACTN</name>
<evidence type="ECO:0000313" key="7">
    <source>
        <dbReference type="EMBL" id="KAB8194216.1"/>
    </source>
</evidence>
<dbReference type="AlphaFoldDB" id="A0A5C4WKX0"/>
<keyword evidence="8" id="KW-1185">Reference proteome</keyword>
<feature type="compositionally biased region" description="Basic residues" evidence="5">
    <location>
        <begin position="441"/>
        <end position="451"/>
    </location>
</feature>
<evidence type="ECO:0000256" key="6">
    <source>
        <dbReference type="SAM" id="Phobius"/>
    </source>
</evidence>
<keyword evidence="4 6" id="KW-0472">Membrane</keyword>
<feature type="transmembrane region" description="Helical" evidence="6">
    <location>
        <begin position="280"/>
        <end position="301"/>
    </location>
</feature>
<dbReference type="EMBL" id="VDLX02000006">
    <property type="protein sequence ID" value="KAB8194216.1"/>
    <property type="molecule type" value="Genomic_DNA"/>
</dbReference>
<feature type="transmembrane region" description="Helical" evidence="6">
    <location>
        <begin position="370"/>
        <end position="389"/>
    </location>
</feature>
<feature type="transmembrane region" description="Helical" evidence="6">
    <location>
        <begin position="80"/>
        <end position="98"/>
    </location>
</feature>
<organism evidence="7 8">
    <name type="scientific">Nonomuraea phyllanthi</name>
    <dbReference type="NCBI Taxonomy" id="2219224"/>
    <lineage>
        <taxon>Bacteria</taxon>
        <taxon>Bacillati</taxon>
        <taxon>Actinomycetota</taxon>
        <taxon>Actinomycetes</taxon>
        <taxon>Streptosporangiales</taxon>
        <taxon>Streptosporangiaceae</taxon>
        <taxon>Nonomuraea</taxon>
    </lineage>
</organism>
<dbReference type="OrthoDB" id="3831523at2"/>
<comment type="subcellular location">
    <subcellularLocation>
        <location evidence="1">Membrane</location>
        <topology evidence="1">Multi-pass membrane protein</topology>
    </subcellularLocation>
</comment>
<feature type="transmembrane region" description="Helical" evidence="6">
    <location>
        <begin position="199"/>
        <end position="221"/>
    </location>
</feature>
<dbReference type="InterPro" id="IPR036259">
    <property type="entry name" value="MFS_trans_sf"/>
</dbReference>
<dbReference type="GO" id="GO:0016020">
    <property type="term" value="C:membrane"/>
    <property type="evidence" value="ECO:0007669"/>
    <property type="project" value="UniProtKB-SubCell"/>
</dbReference>
<dbReference type="PANTHER" id="PTHR23514:SF13">
    <property type="entry name" value="INNER MEMBRANE PROTEIN YBJJ"/>
    <property type="match status" value="1"/>
</dbReference>
<dbReference type="InterPro" id="IPR051788">
    <property type="entry name" value="MFS_Transporter"/>
</dbReference>
<feature type="transmembrane region" description="Helical" evidence="6">
    <location>
        <begin position="310"/>
        <end position="330"/>
    </location>
</feature>
<dbReference type="PANTHER" id="PTHR23514">
    <property type="entry name" value="BYPASS OF STOP CODON PROTEIN 6"/>
    <property type="match status" value="1"/>
</dbReference>
<keyword evidence="2 6" id="KW-0812">Transmembrane</keyword>
<feature type="transmembrane region" description="Helical" evidence="6">
    <location>
        <begin position="173"/>
        <end position="193"/>
    </location>
</feature>
<feature type="transmembrane region" description="Helical" evidence="6">
    <location>
        <begin position="49"/>
        <end position="68"/>
    </location>
</feature>
<reference evidence="7 8" key="1">
    <citation type="submission" date="2019-10" db="EMBL/GenBank/DDBJ databases">
        <title>Nonomuraea sp. nov., isolated from Phyllanthus amarus.</title>
        <authorList>
            <person name="Klykleung N."/>
            <person name="Tanasupawat S."/>
        </authorList>
    </citation>
    <scope>NUCLEOTIDE SEQUENCE [LARGE SCALE GENOMIC DNA]</scope>
    <source>
        <strain evidence="7 8">PA1-10</strain>
    </source>
</reference>
<evidence type="ECO:0000256" key="4">
    <source>
        <dbReference type="ARBA" id="ARBA00023136"/>
    </source>
</evidence>
<evidence type="ECO:0000313" key="8">
    <source>
        <dbReference type="Proteomes" id="UP000312512"/>
    </source>
</evidence>
<dbReference type="InterPro" id="IPR011701">
    <property type="entry name" value="MFS"/>
</dbReference>
<feature type="region of interest" description="Disordered" evidence="5">
    <location>
        <begin position="431"/>
        <end position="451"/>
    </location>
</feature>
<evidence type="ECO:0000256" key="3">
    <source>
        <dbReference type="ARBA" id="ARBA00022989"/>
    </source>
</evidence>
<dbReference type="Pfam" id="PF07690">
    <property type="entry name" value="MFS_1"/>
    <property type="match status" value="1"/>
</dbReference>
<dbReference type="Proteomes" id="UP000312512">
    <property type="component" value="Unassembled WGS sequence"/>
</dbReference>
<sequence length="451" mass="45158">MGDTPARAATSFSVTRLRLAGTGPSYLCSVTHMSTEIARPSTALRAAPFLGFAGFGAFWGVWGASLPLLRAQADVSDAEFGIALLFVAAGALPAMLLTGRLIDALGLRVAGVLLALLGVMGLVVSLTSATYAALCAGILLAGAGSGASDVAINTLAATVEKRTGRPIVARSHAAFSATVAVSSLGAGALTGLADSLLVNFAAAALVTVALGLAVIAATRSVPAQDAAVRKGQNVPTHAGHAPRWMPLLVIGAIGALAFASENAYQSWCAVLLTDGFAASSPLAAVAPAAFATTAALARFAAATITFRHPIVTLAGGGVIATTGGVLTAFAPTLPLALVGIVTAAAGTSILFPTLLSYGLRPIPDESRGRATSAISTVAYVGYLAGPAYFGLLADATGVQQAFLGIGALTAVLLATIPVLSALKRAADVRSPGETPYSIRTRPARTHRTPEP</sequence>
<feature type="transmembrane region" description="Helical" evidence="6">
    <location>
        <begin position="336"/>
        <end position="358"/>
    </location>
</feature>
<comment type="caution">
    <text evidence="7">The sequence shown here is derived from an EMBL/GenBank/DDBJ whole genome shotgun (WGS) entry which is preliminary data.</text>
</comment>
<dbReference type="GO" id="GO:0022857">
    <property type="term" value="F:transmembrane transporter activity"/>
    <property type="evidence" value="ECO:0007669"/>
    <property type="project" value="InterPro"/>
</dbReference>
<feature type="transmembrane region" description="Helical" evidence="6">
    <location>
        <begin position="131"/>
        <end position="152"/>
    </location>
</feature>
<evidence type="ECO:0000256" key="1">
    <source>
        <dbReference type="ARBA" id="ARBA00004141"/>
    </source>
</evidence>
<feature type="transmembrane region" description="Helical" evidence="6">
    <location>
        <begin position="241"/>
        <end position="260"/>
    </location>
</feature>
<gene>
    <name evidence="7" type="ORF">FH608_018775</name>
</gene>
<feature type="transmembrane region" description="Helical" evidence="6">
    <location>
        <begin position="105"/>
        <end position="125"/>
    </location>
</feature>